<keyword evidence="1" id="KW-0805">Transcription regulation</keyword>
<dbReference type="InterPro" id="IPR009057">
    <property type="entry name" value="Homeodomain-like_sf"/>
</dbReference>
<evidence type="ECO:0000313" key="6">
    <source>
        <dbReference type="Proteomes" id="UP000245060"/>
    </source>
</evidence>
<sequence length="205" mass="21901">MARPSKPILSPDLIYRTALNQLDQTGSLNMPELARELRVSVSSVYHHVKGRTGVLEGVRAVIADWECGDPGDWEEMVRRWAGSYRDAFARHPGAIPALVGQAVSNPTTLRQYDSLATKLTNTGFSARSIVLSVSALDVLCLGAALDASAPSMAWTASAESNSALHDAAVEAGLSDDRSRAAFDMQLGWVIAGMSELLAADQTESD</sequence>
<dbReference type="Gene3D" id="1.10.357.10">
    <property type="entry name" value="Tetracycline Repressor, domain 2"/>
    <property type="match status" value="1"/>
</dbReference>
<organism evidence="5 7">
    <name type="scientific">Mycobacterium montefiorense</name>
    <dbReference type="NCBI Taxonomy" id="154654"/>
    <lineage>
        <taxon>Bacteria</taxon>
        <taxon>Bacillati</taxon>
        <taxon>Actinomycetota</taxon>
        <taxon>Actinomycetes</taxon>
        <taxon>Mycobacteriales</taxon>
        <taxon>Mycobacteriaceae</taxon>
        <taxon>Mycobacterium</taxon>
        <taxon>Mycobacterium simiae complex</taxon>
    </lineage>
</organism>
<dbReference type="EMBL" id="BQYH01000069">
    <property type="protein sequence ID" value="GKU75158.1"/>
    <property type="molecule type" value="Genomic_DNA"/>
</dbReference>
<gene>
    <name evidence="4" type="ORF">MmonteBS_39690</name>
    <name evidence="5" type="ORF">NJB18185_49290</name>
</gene>
<dbReference type="Pfam" id="PF02909">
    <property type="entry name" value="TetR_C_1"/>
    <property type="match status" value="1"/>
</dbReference>
<dbReference type="Proteomes" id="UP000245060">
    <property type="component" value="Unassembled WGS sequence"/>
</dbReference>
<evidence type="ECO:0000313" key="5">
    <source>
        <dbReference type="EMBL" id="GKU75158.1"/>
    </source>
</evidence>
<dbReference type="GO" id="GO:0045892">
    <property type="term" value="P:negative regulation of DNA-templated transcription"/>
    <property type="evidence" value="ECO:0007669"/>
    <property type="project" value="InterPro"/>
</dbReference>
<dbReference type="SUPFAM" id="SSF46689">
    <property type="entry name" value="Homeodomain-like"/>
    <property type="match status" value="1"/>
</dbReference>
<dbReference type="EMBL" id="BFCH01000020">
    <property type="protein sequence ID" value="GBG39597.1"/>
    <property type="molecule type" value="Genomic_DNA"/>
</dbReference>
<evidence type="ECO:0000259" key="3">
    <source>
        <dbReference type="Pfam" id="PF02909"/>
    </source>
</evidence>
<comment type="caution">
    <text evidence="5">The sequence shown here is derived from an EMBL/GenBank/DDBJ whole genome shotgun (WGS) entry which is preliminary data.</text>
</comment>
<evidence type="ECO:0000256" key="1">
    <source>
        <dbReference type="ARBA" id="ARBA00023015"/>
    </source>
</evidence>
<reference evidence="4" key="1">
    <citation type="journal article" date="2018" name="Genome Announc.">
        <title>Draft Genome Sequence of Mycobacterium montefiorense Isolated from Japanese Black Salamander (Hynobius nigrescens).</title>
        <authorList>
            <person name="Fukano H."/>
            <person name="Yoshida M."/>
            <person name="Shimizu A."/>
            <person name="Iwao H."/>
            <person name="Katayama Y."/>
            <person name="Omatsu T."/>
            <person name="Mizutani T."/>
            <person name="Kurata O."/>
            <person name="Wada S."/>
            <person name="Hoshino Y."/>
        </authorList>
    </citation>
    <scope>NUCLEOTIDE SEQUENCE</scope>
    <source>
        <strain evidence="4">BS</strain>
    </source>
</reference>
<keyword evidence="6" id="KW-1185">Reference proteome</keyword>
<protein>
    <recommendedName>
        <fullName evidence="3">Tetracycline repressor TetR C-terminal domain-containing protein</fullName>
    </recommendedName>
</protein>
<keyword evidence="2" id="KW-0804">Transcription</keyword>
<proteinExistence type="predicted"/>
<evidence type="ECO:0000256" key="2">
    <source>
        <dbReference type="ARBA" id="ARBA00023163"/>
    </source>
</evidence>
<dbReference type="InterPro" id="IPR036271">
    <property type="entry name" value="Tet_transcr_reg_TetR-rel_C_sf"/>
</dbReference>
<dbReference type="SUPFAM" id="SSF48498">
    <property type="entry name" value="Tetracyclin repressor-like, C-terminal domain"/>
    <property type="match status" value="1"/>
</dbReference>
<dbReference type="Proteomes" id="UP001139505">
    <property type="component" value="Unassembled WGS sequence"/>
</dbReference>
<accession>A0AA37V1R0</accession>
<dbReference type="RefSeq" id="WP_108924714.1">
    <property type="nucleotide sequence ID" value="NZ_BFCH01000020.1"/>
</dbReference>
<reference evidence="5" key="3">
    <citation type="journal article" date="2022" name="Microbiol. Resour. Announc.">
        <title>Draft Genome Sequences of Eight Mycobacterium montefiorense Strains Isolated from Salamanders in Captivity.</title>
        <authorList>
            <person name="Komine T."/>
            <person name="Ihara H."/>
            <person name="Fukano H."/>
            <person name="Hoshino Y."/>
            <person name="Kurata O."/>
            <person name="Wada S."/>
        </authorList>
    </citation>
    <scope>NUCLEOTIDE SEQUENCE</scope>
    <source>
        <strain evidence="5">NJB18185</strain>
    </source>
</reference>
<dbReference type="AlphaFoldDB" id="A0AA37V1R0"/>
<reference evidence="6" key="2">
    <citation type="submission" date="2018-04" db="EMBL/GenBank/DDBJ databases">
        <title>Draft genome sequence of Mycobacterium montefiorense isolated from Japanese black salamander.</title>
        <authorList>
            <person name="Fukano H."/>
            <person name="Yoshida M."/>
            <person name="Shimizu A."/>
            <person name="Iwao H."/>
            <person name="Kurata O."/>
            <person name="Katayama Y."/>
            <person name="Omatsu T."/>
            <person name="Mizutani T."/>
            <person name="Wada S."/>
            <person name="Hoshino Y."/>
        </authorList>
    </citation>
    <scope>NUCLEOTIDE SEQUENCE [LARGE SCALE GENOMIC DNA]</scope>
    <source>
        <strain evidence="6">BS</strain>
    </source>
</reference>
<name>A0AA37V1R0_9MYCO</name>
<evidence type="ECO:0000313" key="7">
    <source>
        <dbReference type="Proteomes" id="UP001139505"/>
    </source>
</evidence>
<reference evidence="5" key="4">
    <citation type="submission" date="2022-04" db="EMBL/GenBank/DDBJ databases">
        <authorList>
            <person name="Komine T."/>
            <person name="Fukano H."/>
            <person name="Wada S."/>
        </authorList>
    </citation>
    <scope>NUCLEOTIDE SEQUENCE</scope>
    <source>
        <strain evidence="5">NJB18185</strain>
    </source>
</reference>
<evidence type="ECO:0000313" key="4">
    <source>
        <dbReference type="EMBL" id="GBG39597.1"/>
    </source>
</evidence>
<feature type="domain" description="Tetracycline repressor TetR C-terminal" evidence="3">
    <location>
        <begin position="71"/>
        <end position="193"/>
    </location>
</feature>
<dbReference type="InterPro" id="IPR004111">
    <property type="entry name" value="Repressor_TetR_C"/>
</dbReference>